<comment type="caution">
    <text evidence="1">The sequence shown here is derived from an EMBL/GenBank/DDBJ whole genome shotgun (WGS) entry which is preliminary data.</text>
</comment>
<protein>
    <recommendedName>
        <fullName evidence="3">Tick transposon</fullName>
    </recommendedName>
</protein>
<proteinExistence type="predicted"/>
<name>A0A9J6D140_RHIMP</name>
<reference evidence="1" key="2">
    <citation type="submission" date="2021-09" db="EMBL/GenBank/DDBJ databases">
        <authorList>
            <person name="Jia N."/>
            <person name="Wang J."/>
            <person name="Shi W."/>
            <person name="Du L."/>
            <person name="Sun Y."/>
            <person name="Zhan W."/>
            <person name="Jiang J."/>
            <person name="Wang Q."/>
            <person name="Zhang B."/>
            <person name="Ji P."/>
            <person name="Sakyi L.B."/>
            <person name="Cui X."/>
            <person name="Yuan T."/>
            <person name="Jiang B."/>
            <person name="Yang W."/>
            <person name="Lam T.T.-Y."/>
            <person name="Chang Q."/>
            <person name="Ding S."/>
            <person name="Wang X."/>
            <person name="Zhu J."/>
            <person name="Ruan X."/>
            <person name="Zhao L."/>
            <person name="Wei J."/>
            <person name="Que T."/>
            <person name="Du C."/>
            <person name="Cheng J."/>
            <person name="Dai P."/>
            <person name="Han X."/>
            <person name="Huang E."/>
            <person name="Gao Y."/>
            <person name="Liu J."/>
            <person name="Shao H."/>
            <person name="Ye R."/>
            <person name="Li L."/>
            <person name="Wei W."/>
            <person name="Wang X."/>
            <person name="Wang C."/>
            <person name="Huo Q."/>
            <person name="Li W."/>
            <person name="Guo W."/>
            <person name="Chen H."/>
            <person name="Chen S."/>
            <person name="Zhou L."/>
            <person name="Zhou L."/>
            <person name="Ni X."/>
            <person name="Tian J."/>
            <person name="Zhou Y."/>
            <person name="Sheng Y."/>
            <person name="Liu T."/>
            <person name="Pan Y."/>
            <person name="Xia L."/>
            <person name="Li J."/>
            <person name="Zhao F."/>
            <person name="Cao W."/>
        </authorList>
    </citation>
    <scope>NUCLEOTIDE SEQUENCE</scope>
    <source>
        <strain evidence="1">Rmic-2018</strain>
        <tissue evidence="1">Larvae</tissue>
    </source>
</reference>
<evidence type="ECO:0008006" key="3">
    <source>
        <dbReference type="Google" id="ProtNLM"/>
    </source>
</evidence>
<sequence>MRICNPRASDDKVASRLLSCADDSAPVQAVPPGRHKKALLLNALGIAGLNTYLHATEDEQQPKANRPTQETTLDVFDAALALLNELFDPQPDVARLRTYFKALRQGPDLSVVEFIQEVRRVAKLRQALRIGRGGRYPRLRPDCPWHRVATPPKNFFKMSKDFTVEKALDVVREEECVDRALLQLYWSIRTNVYAPSKENEKPRALIAREPGPSLPDLSYGHFSLRHRCDFSGSINVITFGGGC</sequence>
<dbReference type="EMBL" id="JABSTU010003579">
    <property type="protein sequence ID" value="KAH7971551.1"/>
    <property type="molecule type" value="Genomic_DNA"/>
</dbReference>
<reference evidence="1" key="1">
    <citation type="journal article" date="2020" name="Cell">
        <title>Large-Scale Comparative Analyses of Tick Genomes Elucidate Their Genetic Diversity and Vector Capacities.</title>
        <authorList>
            <consortium name="Tick Genome and Microbiome Consortium (TIGMIC)"/>
            <person name="Jia N."/>
            <person name="Wang J."/>
            <person name="Shi W."/>
            <person name="Du L."/>
            <person name="Sun Y."/>
            <person name="Zhan W."/>
            <person name="Jiang J.F."/>
            <person name="Wang Q."/>
            <person name="Zhang B."/>
            <person name="Ji P."/>
            <person name="Bell-Sakyi L."/>
            <person name="Cui X.M."/>
            <person name="Yuan T.T."/>
            <person name="Jiang B.G."/>
            <person name="Yang W.F."/>
            <person name="Lam T.T."/>
            <person name="Chang Q.C."/>
            <person name="Ding S.J."/>
            <person name="Wang X.J."/>
            <person name="Zhu J.G."/>
            <person name="Ruan X.D."/>
            <person name="Zhao L."/>
            <person name="Wei J.T."/>
            <person name="Ye R.Z."/>
            <person name="Que T.C."/>
            <person name="Du C.H."/>
            <person name="Zhou Y.H."/>
            <person name="Cheng J.X."/>
            <person name="Dai P.F."/>
            <person name="Guo W.B."/>
            <person name="Han X.H."/>
            <person name="Huang E.J."/>
            <person name="Li L.F."/>
            <person name="Wei W."/>
            <person name="Gao Y.C."/>
            <person name="Liu J.Z."/>
            <person name="Shao H.Z."/>
            <person name="Wang X."/>
            <person name="Wang C.C."/>
            <person name="Yang T.C."/>
            <person name="Huo Q.B."/>
            <person name="Li W."/>
            <person name="Chen H.Y."/>
            <person name="Chen S.E."/>
            <person name="Zhou L.G."/>
            <person name="Ni X.B."/>
            <person name="Tian J.H."/>
            <person name="Sheng Y."/>
            <person name="Liu T."/>
            <person name="Pan Y.S."/>
            <person name="Xia L.Y."/>
            <person name="Li J."/>
            <person name="Zhao F."/>
            <person name="Cao W.C."/>
        </authorList>
    </citation>
    <scope>NUCLEOTIDE SEQUENCE</scope>
    <source>
        <strain evidence="1">Rmic-2018</strain>
    </source>
</reference>
<gene>
    <name evidence="1" type="ORF">HPB51_027106</name>
</gene>
<dbReference type="AlphaFoldDB" id="A0A9J6D140"/>
<dbReference type="Proteomes" id="UP000821866">
    <property type="component" value="Unassembled WGS sequence"/>
</dbReference>
<evidence type="ECO:0000313" key="1">
    <source>
        <dbReference type="EMBL" id="KAH7971551.1"/>
    </source>
</evidence>
<organism evidence="1 2">
    <name type="scientific">Rhipicephalus microplus</name>
    <name type="common">Cattle tick</name>
    <name type="synonym">Boophilus microplus</name>
    <dbReference type="NCBI Taxonomy" id="6941"/>
    <lineage>
        <taxon>Eukaryota</taxon>
        <taxon>Metazoa</taxon>
        <taxon>Ecdysozoa</taxon>
        <taxon>Arthropoda</taxon>
        <taxon>Chelicerata</taxon>
        <taxon>Arachnida</taxon>
        <taxon>Acari</taxon>
        <taxon>Parasitiformes</taxon>
        <taxon>Ixodida</taxon>
        <taxon>Ixodoidea</taxon>
        <taxon>Ixodidae</taxon>
        <taxon>Rhipicephalinae</taxon>
        <taxon>Rhipicephalus</taxon>
        <taxon>Boophilus</taxon>
    </lineage>
</organism>
<accession>A0A9J6D140</accession>
<keyword evidence="2" id="KW-1185">Reference proteome</keyword>
<evidence type="ECO:0000313" key="2">
    <source>
        <dbReference type="Proteomes" id="UP000821866"/>
    </source>
</evidence>